<evidence type="ECO:0000256" key="2">
    <source>
        <dbReference type="ARBA" id="ARBA00005336"/>
    </source>
</evidence>
<evidence type="ECO:0000313" key="10">
    <source>
        <dbReference type="Proteomes" id="UP000273001"/>
    </source>
</evidence>
<evidence type="ECO:0000256" key="1">
    <source>
        <dbReference type="ARBA" id="ARBA00000448"/>
    </source>
</evidence>
<comment type="catalytic activity">
    <reaction evidence="1">
        <text>Hydrolysis of terminal, non-reducing beta-D-glucosyl residues with release of beta-D-glucose.</text>
        <dbReference type="EC" id="3.2.1.21"/>
    </reaction>
</comment>
<protein>
    <recommendedName>
        <fullName evidence="3">beta-glucosidase</fullName>
        <ecNumber evidence="3">3.2.1.21</ecNumber>
    </recommendedName>
</protein>
<dbReference type="Pfam" id="PF01915">
    <property type="entry name" value="Glyco_hydro_3_C"/>
    <property type="match status" value="1"/>
</dbReference>
<keyword evidence="7" id="KW-1133">Transmembrane helix</keyword>
<evidence type="ECO:0000256" key="6">
    <source>
        <dbReference type="ARBA" id="ARBA00023295"/>
    </source>
</evidence>
<sequence>MGAFGYVGGARVQTDQALIGINVVANLVPSVLAAVAIIPLLFCRLDRPMAERITADLEARRAAAEQGEDSGGAKDGRDFNTVSMSAQRLQGVVVGDTSGVENLLARRVASADLVVLALEEPSHLTEEAVSRADLRLPGNQVALVHAVAATGTPLAVVLVSGRPLVVEKRVDLTGAVLQAWHLGTTAPEVIADILTGTVTPSGRLSTGFPRYEGQVPAAYDAHETTGRPAATSGSWSGSPVTSARTGRLACRAFTSKYQDLEPRAQFLL</sequence>
<name>A0ABN5PQ93_9ACTO</name>
<proteinExistence type="inferred from homology"/>
<dbReference type="InterPro" id="IPR036881">
    <property type="entry name" value="Glyco_hydro_3_C_sf"/>
</dbReference>
<evidence type="ECO:0000256" key="7">
    <source>
        <dbReference type="SAM" id="Phobius"/>
    </source>
</evidence>
<dbReference type="Gene3D" id="3.40.50.1700">
    <property type="entry name" value="Glycoside hydrolase family 3 C-terminal domain"/>
    <property type="match status" value="1"/>
</dbReference>
<evidence type="ECO:0000313" key="9">
    <source>
        <dbReference type="EMBL" id="AYD90526.1"/>
    </source>
</evidence>
<evidence type="ECO:0000256" key="5">
    <source>
        <dbReference type="ARBA" id="ARBA00022801"/>
    </source>
</evidence>
<feature type="domain" description="Glycoside hydrolase family 3 C-terminal" evidence="8">
    <location>
        <begin position="104"/>
        <end position="222"/>
    </location>
</feature>
<dbReference type="PANTHER" id="PTHR30620">
    <property type="entry name" value="PERIPLASMIC BETA-GLUCOSIDASE-RELATED"/>
    <property type="match status" value="1"/>
</dbReference>
<dbReference type="Proteomes" id="UP000273001">
    <property type="component" value="Chromosome"/>
</dbReference>
<keyword evidence="7" id="KW-0812">Transmembrane</keyword>
<dbReference type="EMBL" id="CP032514">
    <property type="protein sequence ID" value="AYD90526.1"/>
    <property type="molecule type" value="Genomic_DNA"/>
</dbReference>
<keyword evidence="4" id="KW-0732">Signal</keyword>
<keyword evidence="7" id="KW-0472">Membrane</keyword>
<feature type="transmembrane region" description="Helical" evidence="7">
    <location>
        <begin position="17"/>
        <end position="42"/>
    </location>
</feature>
<comment type="similarity">
    <text evidence="2">Belongs to the glycosyl hydrolase 3 family.</text>
</comment>
<keyword evidence="5" id="KW-0378">Hydrolase</keyword>
<dbReference type="InterPro" id="IPR051915">
    <property type="entry name" value="Cellulose_Degrad_GH3"/>
</dbReference>
<accession>A0ABN5PQ93</accession>
<keyword evidence="6" id="KW-0326">Glycosidase</keyword>
<keyword evidence="10" id="KW-1185">Reference proteome</keyword>
<gene>
    <name evidence="9" type="ORF">D5R93_11905</name>
</gene>
<evidence type="ECO:0000256" key="4">
    <source>
        <dbReference type="ARBA" id="ARBA00022729"/>
    </source>
</evidence>
<reference evidence="9 10" key="1">
    <citation type="submission" date="2018-09" db="EMBL/GenBank/DDBJ databases">
        <authorList>
            <person name="Li J."/>
        </authorList>
    </citation>
    <scope>NUCLEOTIDE SEQUENCE [LARGE SCALE GENOMIC DNA]</scope>
    <source>
        <strain evidence="9 10">2129</strain>
    </source>
</reference>
<dbReference type="EC" id="3.2.1.21" evidence="3"/>
<evidence type="ECO:0000259" key="8">
    <source>
        <dbReference type="Pfam" id="PF01915"/>
    </source>
</evidence>
<dbReference type="InterPro" id="IPR002772">
    <property type="entry name" value="Glyco_hydro_3_C"/>
</dbReference>
<evidence type="ECO:0000256" key="3">
    <source>
        <dbReference type="ARBA" id="ARBA00012744"/>
    </source>
</evidence>
<dbReference type="SUPFAM" id="SSF52279">
    <property type="entry name" value="Beta-D-glucan exohydrolase, C-terminal domain"/>
    <property type="match status" value="1"/>
</dbReference>
<dbReference type="PANTHER" id="PTHR30620:SF16">
    <property type="entry name" value="LYSOSOMAL BETA GLUCOSIDASE"/>
    <property type="match status" value="1"/>
</dbReference>
<organism evidence="9 10">
    <name type="scientific">Actinomyces lilanjuaniae</name>
    <dbReference type="NCBI Taxonomy" id="2321394"/>
    <lineage>
        <taxon>Bacteria</taxon>
        <taxon>Bacillati</taxon>
        <taxon>Actinomycetota</taxon>
        <taxon>Actinomycetes</taxon>
        <taxon>Actinomycetales</taxon>
        <taxon>Actinomycetaceae</taxon>
        <taxon>Actinomyces</taxon>
    </lineage>
</organism>